<dbReference type="eggNOG" id="COG0071">
    <property type="taxonomic scope" value="Bacteria"/>
</dbReference>
<evidence type="ECO:0000259" key="3">
    <source>
        <dbReference type="PROSITE" id="PS01031"/>
    </source>
</evidence>
<sequence length="152" mass="17431">MAVIPRYPLEWLNFFRQQMDEIFSYLSTLEGKDGRECEFSPSVDVFETPDSYVVEFELPGFAREDLSLTTCCNTMVLEGVKREDDGAVGASYMCMERQFGHFCRTVEIPPAVDMGRAKANYDKGVLSVVFPRLQDKNTLIRDIRIEEIQHGK</sequence>
<evidence type="ECO:0000313" key="4">
    <source>
        <dbReference type="EMBL" id="ACM19265.2"/>
    </source>
</evidence>
<dbReference type="OrthoDB" id="5395673at2"/>
<dbReference type="PANTHER" id="PTHR11527">
    <property type="entry name" value="HEAT-SHOCK PROTEIN 20 FAMILY MEMBER"/>
    <property type="match status" value="1"/>
</dbReference>
<name>B9M1W9_GEODF</name>
<dbReference type="InterPro" id="IPR002068">
    <property type="entry name" value="A-crystallin/Hsp20_dom"/>
</dbReference>
<comment type="similarity">
    <text evidence="1 2">Belongs to the small heat shock protein (HSP20) family.</text>
</comment>
<keyword evidence="5" id="KW-1185">Reference proteome</keyword>
<proteinExistence type="inferred from homology"/>
<dbReference type="InterPro" id="IPR031107">
    <property type="entry name" value="Small_HSP"/>
</dbReference>
<dbReference type="STRING" id="316067.Geob_0903"/>
<gene>
    <name evidence="4" type="ordered locus">Geob_0903</name>
</gene>
<evidence type="ECO:0000313" key="5">
    <source>
        <dbReference type="Proteomes" id="UP000007721"/>
    </source>
</evidence>
<dbReference type="Pfam" id="PF00011">
    <property type="entry name" value="HSP20"/>
    <property type="match status" value="1"/>
</dbReference>
<feature type="domain" description="SHSP" evidence="3">
    <location>
        <begin position="34"/>
        <end position="148"/>
    </location>
</feature>
<protein>
    <submittedName>
        <fullName evidence="4">ATP-independent chaperone, alpha-crystallin/Hsp20 family</fullName>
    </submittedName>
</protein>
<dbReference type="AlphaFoldDB" id="B9M1W9"/>
<dbReference type="KEGG" id="geo:Geob_0903"/>
<organism evidence="4 5">
    <name type="scientific">Geotalea daltonii (strain DSM 22248 / JCM 15807 / FRC-32)</name>
    <name type="common">Geobacter daltonii</name>
    <dbReference type="NCBI Taxonomy" id="316067"/>
    <lineage>
        <taxon>Bacteria</taxon>
        <taxon>Pseudomonadati</taxon>
        <taxon>Thermodesulfobacteriota</taxon>
        <taxon>Desulfuromonadia</taxon>
        <taxon>Geobacterales</taxon>
        <taxon>Geobacteraceae</taxon>
        <taxon>Geotalea</taxon>
    </lineage>
</organism>
<dbReference type="SUPFAM" id="SSF49764">
    <property type="entry name" value="HSP20-like chaperones"/>
    <property type="match status" value="1"/>
</dbReference>
<dbReference type="Proteomes" id="UP000007721">
    <property type="component" value="Chromosome"/>
</dbReference>
<reference evidence="4 5" key="1">
    <citation type="submission" date="2009-01" db="EMBL/GenBank/DDBJ databases">
        <title>Complete sequence of Geobacter sp. FRC-32.</title>
        <authorList>
            <consortium name="US DOE Joint Genome Institute"/>
            <person name="Lucas S."/>
            <person name="Copeland A."/>
            <person name="Lapidus A."/>
            <person name="Glavina del Rio T."/>
            <person name="Dalin E."/>
            <person name="Tice H."/>
            <person name="Bruce D."/>
            <person name="Goodwin L."/>
            <person name="Pitluck S."/>
            <person name="Saunders E."/>
            <person name="Brettin T."/>
            <person name="Detter J.C."/>
            <person name="Han C."/>
            <person name="Larimer F."/>
            <person name="Land M."/>
            <person name="Hauser L."/>
            <person name="Kyrpides N."/>
            <person name="Ovchinnikova G."/>
            <person name="Kostka J."/>
            <person name="Richardson P."/>
        </authorList>
    </citation>
    <scope>NUCLEOTIDE SEQUENCE [LARGE SCALE GENOMIC DNA]</scope>
    <source>
        <strain evidence="5">DSM 22248 / JCM 15807 / FRC-32</strain>
    </source>
</reference>
<dbReference type="EMBL" id="CP001390">
    <property type="protein sequence ID" value="ACM19265.2"/>
    <property type="molecule type" value="Genomic_DNA"/>
</dbReference>
<dbReference type="InterPro" id="IPR008978">
    <property type="entry name" value="HSP20-like_chaperone"/>
</dbReference>
<dbReference type="CDD" id="cd06464">
    <property type="entry name" value="ACD_sHsps-like"/>
    <property type="match status" value="1"/>
</dbReference>
<dbReference type="HOGENOM" id="CLU_046737_12_3_7"/>
<dbReference type="PROSITE" id="PS01031">
    <property type="entry name" value="SHSP"/>
    <property type="match status" value="1"/>
</dbReference>
<evidence type="ECO:0000256" key="1">
    <source>
        <dbReference type="PROSITE-ProRule" id="PRU00285"/>
    </source>
</evidence>
<accession>B9M1W9</accession>
<dbReference type="Gene3D" id="2.60.40.790">
    <property type="match status" value="1"/>
</dbReference>
<evidence type="ECO:0000256" key="2">
    <source>
        <dbReference type="RuleBase" id="RU003616"/>
    </source>
</evidence>